<evidence type="ECO:0000313" key="1">
    <source>
        <dbReference type="EMBL" id="KIR80092.1"/>
    </source>
</evidence>
<dbReference type="Proteomes" id="UP000054272">
    <property type="component" value="Unassembled WGS sequence"/>
</dbReference>
<sequence>MSDLLELEPPPSGEELDRYYSKALNRLWHPEFLWEACYTVELGWNLERCVRTRTLDPPNLPVYVAIDLVPELPLSLVLS</sequence>
<feature type="non-terminal residue" evidence="1">
    <location>
        <position position="79"/>
    </location>
</feature>
<protein>
    <submittedName>
        <fullName evidence="1">Uncharacterized protein</fullName>
    </submittedName>
</protein>
<name>A0ABR5BWR3_9TREE</name>
<organism evidence="1 2">
    <name type="scientific">Cryptococcus gattii EJB2</name>
    <dbReference type="NCBI Taxonomy" id="1296103"/>
    <lineage>
        <taxon>Eukaryota</taxon>
        <taxon>Fungi</taxon>
        <taxon>Dikarya</taxon>
        <taxon>Basidiomycota</taxon>
        <taxon>Agaricomycotina</taxon>
        <taxon>Tremellomycetes</taxon>
        <taxon>Tremellales</taxon>
        <taxon>Cryptococcaceae</taxon>
        <taxon>Cryptococcus</taxon>
        <taxon>Cryptococcus gattii species complex</taxon>
    </lineage>
</organism>
<proteinExistence type="predicted"/>
<gene>
    <name evidence="1" type="ORF">I306_02863</name>
</gene>
<dbReference type="EMBL" id="KN848660">
    <property type="protein sequence ID" value="KIR80092.1"/>
    <property type="molecule type" value="Genomic_DNA"/>
</dbReference>
<evidence type="ECO:0000313" key="2">
    <source>
        <dbReference type="Proteomes" id="UP000054272"/>
    </source>
</evidence>
<reference evidence="1 2" key="1">
    <citation type="submission" date="2015-01" db="EMBL/GenBank/DDBJ databases">
        <title>The Genome Sequence of Cryptococcus gattii EJB2.</title>
        <authorList>
            <consortium name="The Broad Institute Genomics Platform"/>
            <person name="Cuomo C."/>
            <person name="Litvintseva A."/>
            <person name="Chen Y."/>
            <person name="Heitman J."/>
            <person name="Sun S."/>
            <person name="Springer D."/>
            <person name="Dromer F."/>
            <person name="Young S."/>
            <person name="Zeng Q."/>
            <person name="Gargeya S."/>
            <person name="Abouelleil A."/>
            <person name="Alvarado L."/>
            <person name="Chapman S.B."/>
            <person name="Gainer-Dewar J."/>
            <person name="Goldberg J."/>
            <person name="Griggs A."/>
            <person name="Gujja S."/>
            <person name="Hansen M."/>
            <person name="Howarth C."/>
            <person name="Imamovic A."/>
            <person name="Larimer J."/>
            <person name="Murphy C."/>
            <person name="Naylor J."/>
            <person name="Pearson M."/>
            <person name="Priest M."/>
            <person name="Roberts A."/>
            <person name="Saif S."/>
            <person name="Shea T."/>
            <person name="Sykes S."/>
            <person name="Wortman J."/>
            <person name="Nusbaum C."/>
            <person name="Birren B."/>
        </authorList>
    </citation>
    <scope>NUCLEOTIDE SEQUENCE [LARGE SCALE GENOMIC DNA]</scope>
    <source>
        <strain evidence="1 2">EJB2</strain>
    </source>
</reference>
<accession>A0ABR5BWR3</accession>
<keyword evidence="2" id="KW-1185">Reference proteome</keyword>